<dbReference type="SUPFAM" id="SSF56317">
    <property type="entry name" value="Carbon-nitrogen hydrolase"/>
    <property type="match status" value="1"/>
</dbReference>
<dbReference type="EMBL" id="HG994360">
    <property type="protein sequence ID" value="CAF2084537.1"/>
    <property type="molecule type" value="Genomic_DNA"/>
</dbReference>
<dbReference type="EMBL" id="HG994355">
    <property type="protein sequence ID" value="CAF2153207.1"/>
    <property type="molecule type" value="Genomic_DNA"/>
</dbReference>
<dbReference type="Proteomes" id="UP001295469">
    <property type="component" value="Chromosome A01"/>
</dbReference>
<protein>
    <submittedName>
        <fullName evidence="3">(rape) hypothetical protein</fullName>
    </submittedName>
</protein>
<dbReference type="EMBL" id="HG994357">
    <property type="protein sequence ID" value="CAF2131465.1"/>
    <property type="molecule type" value="Genomic_DNA"/>
</dbReference>
<organism evidence="3">
    <name type="scientific">Brassica napus</name>
    <name type="common">Rape</name>
    <dbReference type="NCBI Taxonomy" id="3708"/>
    <lineage>
        <taxon>Eukaryota</taxon>
        <taxon>Viridiplantae</taxon>
        <taxon>Streptophyta</taxon>
        <taxon>Embryophyta</taxon>
        <taxon>Tracheophyta</taxon>
        <taxon>Spermatophyta</taxon>
        <taxon>Magnoliopsida</taxon>
        <taxon>eudicotyledons</taxon>
        <taxon>Gunneridae</taxon>
        <taxon>Pentapetalae</taxon>
        <taxon>rosids</taxon>
        <taxon>malvids</taxon>
        <taxon>Brassicales</taxon>
        <taxon>Brassicaceae</taxon>
        <taxon>Brassiceae</taxon>
        <taxon>Brassica</taxon>
    </lineage>
</organism>
<name>A0A816XZY5_BRANA</name>
<reference evidence="3" key="1">
    <citation type="submission" date="2021-01" db="EMBL/GenBank/DDBJ databases">
        <authorList>
            <consortium name="Genoscope - CEA"/>
            <person name="William W."/>
        </authorList>
    </citation>
    <scope>NUCLEOTIDE SEQUENCE</scope>
</reference>
<evidence type="ECO:0000313" key="3">
    <source>
        <dbReference type="EMBL" id="CAF2153207.1"/>
    </source>
</evidence>
<dbReference type="Proteomes" id="UP001295469">
    <property type="component" value="Chromosome A03"/>
</dbReference>
<dbReference type="InterPro" id="IPR036526">
    <property type="entry name" value="C-N_Hydrolase_sf"/>
</dbReference>
<sequence length="63" mass="7044">MNTGTYITSVKHQERTTFSEPSLTKIILPLQAICWDQWFPEAAILFYPTAIGSEPQDQGLDSG</sequence>
<accession>A0A816XZY5</accession>
<proteinExistence type="predicted"/>
<evidence type="ECO:0000313" key="2">
    <source>
        <dbReference type="EMBL" id="CAF2131465.1"/>
    </source>
</evidence>
<gene>
    <name evidence="3" type="ORF">DARMORV10_A01P31320.1</name>
    <name evidence="2" type="ORF">DARMORV10_A03P56520.1</name>
    <name evidence="1" type="ORF">DARMORV10_A06P16660.1</name>
</gene>
<evidence type="ECO:0000313" key="1">
    <source>
        <dbReference type="EMBL" id="CAF2084537.1"/>
    </source>
</evidence>
<dbReference type="Proteomes" id="UP001295469">
    <property type="component" value="Chromosome A06"/>
</dbReference>
<dbReference type="AlphaFoldDB" id="A0A816XZY5"/>